<comment type="caution">
    <text evidence="1">The sequence shown here is derived from an EMBL/GenBank/DDBJ whole genome shotgun (WGS) entry which is preliminary data.</text>
</comment>
<protein>
    <submittedName>
        <fullName evidence="1">Uncharacterized protein</fullName>
    </submittedName>
</protein>
<evidence type="ECO:0000313" key="2">
    <source>
        <dbReference type="Proteomes" id="UP000246104"/>
    </source>
</evidence>
<gene>
    <name evidence="1" type="ORF">C5B42_05560</name>
</gene>
<reference evidence="1 2" key="1">
    <citation type="submission" date="2018-02" db="EMBL/GenBank/DDBJ databases">
        <title>Genomic Reconstructions from Amazon Rainforest and Pasture Soil Reveal Novel Insights into the Physiology of Candidate Phyla in Tropical Sites.</title>
        <authorList>
            <person name="Kroeger M.E."/>
            <person name="Delmont T."/>
            <person name="Eren A.M."/>
            <person name="Guo J."/>
            <person name="Meyer K.M."/>
            <person name="Khan K."/>
            <person name="Rodrigues J.L.M."/>
            <person name="Bohannan B.J.M."/>
            <person name="Tringe S."/>
            <person name="Borges C.D."/>
            <person name="Tiedje J."/>
            <person name="Tsai S.M."/>
            <person name="Nusslein K."/>
        </authorList>
    </citation>
    <scope>NUCLEOTIDE SEQUENCE [LARGE SCALE GENOMIC DNA]</scope>
    <source>
        <strain evidence="1">Amazon FNV 2010 28 9</strain>
    </source>
</reference>
<evidence type="ECO:0000313" key="1">
    <source>
        <dbReference type="EMBL" id="PWU22675.1"/>
    </source>
</evidence>
<accession>A0A317JQ17</accession>
<proteinExistence type="predicted"/>
<name>A0A317JQ17_9BACT</name>
<dbReference type="AlphaFoldDB" id="A0A317JQ17"/>
<organism evidence="1 2">
    <name type="scientific">Candidatus Cerribacteria bacterium 'Amazon FNV 2010 28 9'</name>
    <dbReference type="NCBI Taxonomy" id="2081795"/>
    <lineage>
        <taxon>Bacteria</taxon>
        <taxon>Candidatus Cerribacteria</taxon>
    </lineage>
</organism>
<sequence length="87" mass="10087">MLHLSVEHTCTDEWIEQLATNFMERKVPEDIVTHWAILEKYGLSPYVTHDGKLGLWETVTHTIVDSILVEHPYLHPRVVTQLRALAI</sequence>
<dbReference type="EMBL" id="PSRQ01000059">
    <property type="protein sequence ID" value="PWU22675.1"/>
    <property type="molecule type" value="Genomic_DNA"/>
</dbReference>
<dbReference type="Proteomes" id="UP000246104">
    <property type="component" value="Unassembled WGS sequence"/>
</dbReference>